<feature type="compositionally biased region" description="Polar residues" evidence="1">
    <location>
        <begin position="85"/>
        <end position="101"/>
    </location>
</feature>
<evidence type="ECO:0000313" key="3">
    <source>
        <dbReference type="Proteomes" id="UP001430953"/>
    </source>
</evidence>
<comment type="caution">
    <text evidence="2">The sequence shown here is derived from an EMBL/GenBank/DDBJ whole genome shotgun (WGS) entry which is preliminary data.</text>
</comment>
<organism evidence="2 3">
    <name type="scientific">Cardiocondyla obscurior</name>
    <dbReference type="NCBI Taxonomy" id="286306"/>
    <lineage>
        <taxon>Eukaryota</taxon>
        <taxon>Metazoa</taxon>
        <taxon>Ecdysozoa</taxon>
        <taxon>Arthropoda</taxon>
        <taxon>Hexapoda</taxon>
        <taxon>Insecta</taxon>
        <taxon>Pterygota</taxon>
        <taxon>Neoptera</taxon>
        <taxon>Endopterygota</taxon>
        <taxon>Hymenoptera</taxon>
        <taxon>Apocrita</taxon>
        <taxon>Aculeata</taxon>
        <taxon>Formicoidea</taxon>
        <taxon>Formicidae</taxon>
        <taxon>Myrmicinae</taxon>
        <taxon>Cardiocondyla</taxon>
    </lineage>
</organism>
<dbReference type="Proteomes" id="UP001430953">
    <property type="component" value="Unassembled WGS sequence"/>
</dbReference>
<dbReference type="AlphaFoldDB" id="A0AAW2E5F1"/>
<name>A0AAW2E5F1_9HYME</name>
<evidence type="ECO:0000313" key="2">
    <source>
        <dbReference type="EMBL" id="KAL0098908.1"/>
    </source>
</evidence>
<gene>
    <name evidence="2" type="ORF">PUN28_020816</name>
</gene>
<evidence type="ECO:0000256" key="1">
    <source>
        <dbReference type="SAM" id="MobiDB-lite"/>
    </source>
</evidence>
<keyword evidence="3" id="KW-1185">Reference proteome</keyword>
<feature type="region of interest" description="Disordered" evidence="1">
    <location>
        <begin position="57"/>
        <end position="147"/>
    </location>
</feature>
<accession>A0AAW2E5F1</accession>
<sequence length="147" mass="16029">MRASPAETRGFITSEKRRTSILFGRTGDTRDASAARRAWFAADRVKMYMFVTVHPAMHRSGHNNGRPPDTTPSGGDPGRGAPQTLYFNTRRNSTATHSRSAAKSIRGLSRASPSAAEPRRRRRGPSFPSAPHPGASAPRVGTRHVPR</sequence>
<dbReference type="EMBL" id="JADYXP020000031">
    <property type="protein sequence ID" value="KAL0098908.1"/>
    <property type="molecule type" value="Genomic_DNA"/>
</dbReference>
<proteinExistence type="predicted"/>
<reference evidence="2 3" key="1">
    <citation type="submission" date="2023-03" db="EMBL/GenBank/DDBJ databases">
        <title>High recombination rates correlate with genetic variation in Cardiocondyla obscurior ants.</title>
        <authorList>
            <person name="Errbii M."/>
        </authorList>
    </citation>
    <scope>NUCLEOTIDE SEQUENCE [LARGE SCALE GENOMIC DNA]</scope>
    <source>
        <strain evidence="2">Alpha-2009</strain>
        <tissue evidence="2">Whole body</tissue>
    </source>
</reference>
<protein>
    <submittedName>
        <fullName evidence="2">Uncharacterized protein</fullName>
    </submittedName>
</protein>
<feature type="compositionally biased region" description="Low complexity" evidence="1">
    <location>
        <begin position="65"/>
        <end position="74"/>
    </location>
</feature>